<feature type="domain" description="TraK N-terminal" evidence="2">
    <location>
        <begin position="45"/>
        <end position="141"/>
    </location>
</feature>
<evidence type="ECO:0000256" key="1">
    <source>
        <dbReference type="SAM" id="SignalP"/>
    </source>
</evidence>
<feature type="domain" description="TraK C-terminal" evidence="3">
    <location>
        <begin position="147"/>
        <end position="261"/>
    </location>
</feature>
<organism evidence="4 5">
    <name type="scientific">Geoalkalibacter halelectricus</name>
    <dbReference type="NCBI Taxonomy" id="2847045"/>
    <lineage>
        <taxon>Bacteria</taxon>
        <taxon>Pseudomonadati</taxon>
        <taxon>Thermodesulfobacteriota</taxon>
        <taxon>Desulfuromonadia</taxon>
        <taxon>Desulfuromonadales</taxon>
        <taxon>Geoalkalibacteraceae</taxon>
        <taxon>Geoalkalibacter</taxon>
    </lineage>
</organism>
<dbReference type="Pfam" id="PF06586">
    <property type="entry name" value="TraK_N"/>
    <property type="match status" value="1"/>
</dbReference>
<dbReference type="InterPro" id="IPR010563">
    <property type="entry name" value="TraK_N"/>
</dbReference>
<dbReference type="InterPro" id="IPR055397">
    <property type="entry name" value="TraK_C"/>
</dbReference>
<feature type="chain" id="PRO_5047194303" evidence="1">
    <location>
        <begin position="24"/>
        <end position="281"/>
    </location>
</feature>
<gene>
    <name evidence="4" type="ORF">L9S41_17325</name>
</gene>
<evidence type="ECO:0000259" key="3">
    <source>
        <dbReference type="Pfam" id="PF23536"/>
    </source>
</evidence>
<evidence type="ECO:0000313" key="5">
    <source>
        <dbReference type="Proteomes" id="UP001060414"/>
    </source>
</evidence>
<accession>A0ABY5ZJU7</accession>
<sequence length="281" mass="31011">MTPRPLTLMLAAALLGSVLPAPAAADGFADPSLTAPAGTNPWPTTVLPEISTRIRLSSTDVNRLVCSEDIRDLTFSQEKGIEVRIVGKNAFVKFTATRQGNRTLYSETPSEFFVVCGQSVYNLVSIPEQIPAQVVQLSSGQGERVRRNLALFEGLPLERKALRLIREAYADEPAESYLVRPLRRDLDLFAELELSLVREILVEGEGLRLRELVARLRPGQPGLRLKEEMFLRAELVDNPVAVAVEELLLQPGGTTRLFVVEVKPQGEDWSRWTAFAPGGLP</sequence>
<dbReference type="EMBL" id="CP092109">
    <property type="protein sequence ID" value="UWZ79422.1"/>
    <property type="molecule type" value="Genomic_DNA"/>
</dbReference>
<proteinExistence type="predicted"/>
<protein>
    <submittedName>
        <fullName evidence="4">Type-F conjugative transfer system secretin TraK</fullName>
    </submittedName>
</protein>
<dbReference type="Proteomes" id="UP001060414">
    <property type="component" value="Chromosome"/>
</dbReference>
<dbReference type="Pfam" id="PF23536">
    <property type="entry name" value="TraK_C"/>
    <property type="match status" value="1"/>
</dbReference>
<feature type="signal peptide" evidence="1">
    <location>
        <begin position="1"/>
        <end position="23"/>
    </location>
</feature>
<name>A0ABY5ZJU7_9BACT</name>
<evidence type="ECO:0000259" key="2">
    <source>
        <dbReference type="Pfam" id="PF06586"/>
    </source>
</evidence>
<evidence type="ECO:0000313" key="4">
    <source>
        <dbReference type="EMBL" id="UWZ79422.1"/>
    </source>
</evidence>
<reference evidence="4" key="1">
    <citation type="journal article" date="2022" name="Environ. Microbiol.">
        <title>Geoalkalibacter halelectricus SAP #1 sp. nov. possessing extracellular electron transfer and mineral#reducing capabilities from a haloalkaline environment.</title>
        <authorList>
            <person name="Yadav S."/>
            <person name="Singh R."/>
            <person name="Sundharam S.S."/>
            <person name="Chaudhary S."/>
            <person name="Krishnamurthi S."/>
            <person name="Patil S.A."/>
        </authorList>
    </citation>
    <scope>NUCLEOTIDE SEQUENCE</scope>
    <source>
        <strain evidence="4">SAP-1</strain>
    </source>
</reference>
<keyword evidence="1" id="KW-0732">Signal</keyword>
<keyword evidence="5" id="KW-1185">Reference proteome</keyword>
<dbReference type="RefSeq" id="WP_260747774.1">
    <property type="nucleotide sequence ID" value="NZ_CP092109.1"/>
</dbReference>